<sequence>MTSPDSGLACRLETLSLGIAEALAGQCDRHHGFAETEFYGTAFACMLWCRWPDRFAADLEAGLMRLKQQDKRARIGLWENPFHWEFVRFALADLFRHGSVAAFHGSDEVLEKPAFVGTRVANWMLLRSTARIAEGRGTWLGRLERRVALSVYQQPGGFIEDQRGAPTQQYHAFMTALLGYQIVVLGEDSAFLHTRFETALTALQRTALHDGEVNAIGRGQFQSFGYAASILALAYGLRLGLAAEGAQTLLELVLQRLERSVAADGALPLMLIEAAGAPGTPPVHPHQSRIGWHSYNNGPDYLAFTGAALKLAAEQLTGMTLSSRPLSPPEQDTLSDGIRAVRTPVWSAILTLPHAGLTAAQPLPYIVLPSGARPLPAYGGETLPESIYTALAQPLPVLEAPPGTFRTLFGGALFRWDGPDKIVGEGTSFRFERRFDFTDDMITIEDALILNQPDPEMRLHLPWLPMPDGCDATDNGTVFKLDGARLESDLPLTPVETAGRQYGMSGALRIWSHATAAPSGGDVARAAYRVRLTP</sequence>
<dbReference type="AlphaFoldDB" id="A0A9J7B321"/>
<dbReference type="RefSeq" id="WP_257771875.1">
    <property type="nucleotide sequence ID" value="NZ_CP102480.1"/>
</dbReference>
<name>A0A9J7B321_9PROT</name>
<gene>
    <name evidence="1" type="ORF">NUH88_10155</name>
</gene>
<protein>
    <recommendedName>
        <fullName evidence="3">Heparinase</fullName>
    </recommendedName>
</protein>
<dbReference type="EMBL" id="CP102480">
    <property type="protein sequence ID" value="UUX52045.1"/>
    <property type="molecule type" value="Genomic_DNA"/>
</dbReference>
<dbReference type="Proteomes" id="UP001060336">
    <property type="component" value="Chromosome"/>
</dbReference>
<dbReference type="KEGG" id="naci:NUH88_10155"/>
<organism evidence="1 2">
    <name type="scientific">Nisaea acidiphila</name>
    <dbReference type="NCBI Taxonomy" id="1862145"/>
    <lineage>
        <taxon>Bacteria</taxon>
        <taxon>Pseudomonadati</taxon>
        <taxon>Pseudomonadota</taxon>
        <taxon>Alphaproteobacteria</taxon>
        <taxon>Rhodospirillales</taxon>
        <taxon>Thalassobaculaceae</taxon>
        <taxon>Nisaea</taxon>
    </lineage>
</organism>
<reference evidence="1" key="1">
    <citation type="submission" date="2022-08" db="EMBL/GenBank/DDBJ databases">
        <title>Nisaea acidiphila sp. nov., isolated from a marine algal debris and emended description of the genus Nisaea Urios et al. 2008.</title>
        <authorList>
            <person name="Kwon K."/>
        </authorList>
    </citation>
    <scope>NUCLEOTIDE SEQUENCE</scope>
    <source>
        <strain evidence="1">MEBiC11861</strain>
    </source>
</reference>
<keyword evidence="2" id="KW-1185">Reference proteome</keyword>
<proteinExistence type="predicted"/>
<evidence type="ECO:0000313" key="1">
    <source>
        <dbReference type="EMBL" id="UUX52045.1"/>
    </source>
</evidence>
<evidence type="ECO:0000313" key="2">
    <source>
        <dbReference type="Proteomes" id="UP001060336"/>
    </source>
</evidence>
<evidence type="ECO:0008006" key="3">
    <source>
        <dbReference type="Google" id="ProtNLM"/>
    </source>
</evidence>
<accession>A0A9J7B321</accession>